<dbReference type="SUPFAM" id="SSF53448">
    <property type="entry name" value="Nucleotide-diphospho-sugar transferases"/>
    <property type="match status" value="1"/>
</dbReference>
<accession>A0A1F6AN83</accession>
<dbReference type="InterPro" id="IPR001173">
    <property type="entry name" value="Glyco_trans_2-like"/>
</dbReference>
<evidence type="ECO:0000313" key="3">
    <source>
        <dbReference type="EMBL" id="OGG26128.1"/>
    </source>
</evidence>
<keyword evidence="1" id="KW-1133">Transmembrane helix</keyword>
<evidence type="ECO:0000256" key="1">
    <source>
        <dbReference type="SAM" id="Phobius"/>
    </source>
</evidence>
<proteinExistence type="predicted"/>
<organism evidence="3 4">
    <name type="scientific">Candidatus Gottesmanbacteria bacterium RIFCSPLOWO2_01_FULL_39_12b</name>
    <dbReference type="NCBI Taxonomy" id="1798388"/>
    <lineage>
        <taxon>Bacteria</taxon>
        <taxon>Candidatus Gottesmaniibacteriota</taxon>
    </lineage>
</organism>
<gene>
    <name evidence="3" type="ORF">A2960_03995</name>
</gene>
<feature type="domain" description="Glycosyltransferase 2-like" evidence="2">
    <location>
        <begin position="6"/>
        <end position="143"/>
    </location>
</feature>
<comment type="caution">
    <text evidence="3">The sequence shown here is derived from an EMBL/GenBank/DDBJ whole genome shotgun (WGS) entry which is preliminary data.</text>
</comment>
<reference evidence="3 4" key="1">
    <citation type="journal article" date="2016" name="Nat. Commun.">
        <title>Thousands of microbial genomes shed light on interconnected biogeochemical processes in an aquifer system.</title>
        <authorList>
            <person name="Anantharaman K."/>
            <person name="Brown C.T."/>
            <person name="Hug L.A."/>
            <person name="Sharon I."/>
            <person name="Castelle C.J."/>
            <person name="Probst A.J."/>
            <person name="Thomas B.C."/>
            <person name="Singh A."/>
            <person name="Wilkins M.J."/>
            <person name="Karaoz U."/>
            <person name="Brodie E.L."/>
            <person name="Williams K.H."/>
            <person name="Hubbard S.S."/>
            <person name="Banfield J.F."/>
        </authorList>
    </citation>
    <scope>NUCLEOTIDE SEQUENCE [LARGE SCALE GENOMIC DNA]</scope>
</reference>
<feature type="transmembrane region" description="Helical" evidence="1">
    <location>
        <begin position="310"/>
        <end position="336"/>
    </location>
</feature>
<dbReference type="PANTHER" id="PTHR43685">
    <property type="entry name" value="GLYCOSYLTRANSFERASE"/>
    <property type="match status" value="1"/>
</dbReference>
<evidence type="ECO:0000259" key="2">
    <source>
        <dbReference type="Pfam" id="PF00535"/>
    </source>
</evidence>
<dbReference type="Proteomes" id="UP000176609">
    <property type="component" value="Unassembled WGS sequence"/>
</dbReference>
<keyword evidence="1" id="KW-0812">Transmembrane</keyword>
<name>A0A1F6AN83_9BACT</name>
<evidence type="ECO:0000313" key="4">
    <source>
        <dbReference type="Proteomes" id="UP000176609"/>
    </source>
</evidence>
<dbReference type="AlphaFoldDB" id="A0A1F6AN83"/>
<dbReference type="EMBL" id="MFJR01000013">
    <property type="protein sequence ID" value="OGG26128.1"/>
    <property type="molecule type" value="Genomic_DNA"/>
</dbReference>
<dbReference type="Gene3D" id="3.90.550.10">
    <property type="entry name" value="Spore Coat Polysaccharide Biosynthesis Protein SpsA, Chain A"/>
    <property type="match status" value="1"/>
</dbReference>
<dbReference type="PANTHER" id="PTHR43685:SF3">
    <property type="entry name" value="SLR2126 PROTEIN"/>
    <property type="match status" value="1"/>
</dbReference>
<keyword evidence="1" id="KW-0472">Membrane</keyword>
<dbReference type="InterPro" id="IPR050834">
    <property type="entry name" value="Glycosyltransf_2"/>
</dbReference>
<dbReference type="InterPro" id="IPR029044">
    <property type="entry name" value="Nucleotide-diphossugar_trans"/>
</dbReference>
<feature type="transmembrane region" description="Helical" evidence="1">
    <location>
        <begin position="281"/>
        <end position="304"/>
    </location>
</feature>
<dbReference type="Pfam" id="PF00535">
    <property type="entry name" value="Glycos_transf_2"/>
    <property type="match status" value="1"/>
</dbReference>
<sequence length="345" mass="39596">MSPFLSIIIPTYNSEKTIIPLLESIRKSKKVDFGEVELVVVDDCSGDGTVKKVTFKGSTFKGRGRAICLKKNGGPAHARNVGVKYAKGKVVLFLDSDVVLYKESLFEAIRSFKNDPDLYAMTGVWDKKQKSQKFFPKFKALRDWSYWINERDPKNYYYLFSTRVAAINRALFLRLRGFDTTYKAALVEDIELTYRIARRYAVVFNPKIVVHHEFEDFWVVAKKYFWRSFYWSKIYRSRKKFDPVATTSKEAITTISAGGVVVFSALTFISHLSHLSYLSHLLDITLVVATVIHLFGVRKFLWFVMREEGIVFALNSFFTGIALYLSILGGAFFSLFGKSRTGRIL</sequence>
<protein>
    <recommendedName>
        <fullName evidence="2">Glycosyltransferase 2-like domain-containing protein</fullName>
    </recommendedName>
</protein>